<protein>
    <submittedName>
        <fullName evidence="1">Uncharacterized protein</fullName>
    </submittedName>
</protein>
<evidence type="ECO:0000313" key="1">
    <source>
        <dbReference type="EMBL" id="VVE56281.1"/>
    </source>
</evidence>
<accession>A0A5E4Z4V8</accession>
<sequence>MDATVTNVAQTHQKAGAFVIDCLPRCDIRPNPILCLRDLRVTFHVTHGPMTWVLRVAVHNAFVSLPIRPGPTYGLERNMFDSLC</sequence>
<keyword evidence="2" id="KW-1185">Reference proteome</keyword>
<evidence type="ECO:0000313" key="2">
    <source>
        <dbReference type="Proteomes" id="UP000343317"/>
    </source>
</evidence>
<name>A0A5E4Z4V8_9BURK</name>
<dbReference type="Proteomes" id="UP000343317">
    <property type="component" value="Unassembled WGS sequence"/>
</dbReference>
<proteinExistence type="predicted"/>
<organism evidence="1 2">
    <name type="scientific">Pandoraea horticolens</name>
    <dbReference type="NCBI Taxonomy" id="2508298"/>
    <lineage>
        <taxon>Bacteria</taxon>
        <taxon>Pseudomonadati</taxon>
        <taxon>Pseudomonadota</taxon>
        <taxon>Betaproteobacteria</taxon>
        <taxon>Burkholderiales</taxon>
        <taxon>Burkholderiaceae</taxon>
        <taxon>Pandoraea</taxon>
    </lineage>
</organism>
<gene>
    <name evidence="1" type="ORF">PHO31112_05070</name>
</gene>
<reference evidence="1 2" key="1">
    <citation type="submission" date="2019-08" db="EMBL/GenBank/DDBJ databases">
        <authorList>
            <person name="Peeters C."/>
        </authorList>
    </citation>
    <scope>NUCLEOTIDE SEQUENCE [LARGE SCALE GENOMIC DNA]</scope>
    <source>
        <strain evidence="1 2">LMG 31112</strain>
    </source>
</reference>
<dbReference type="AlphaFoldDB" id="A0A5E4Z4V8"/>
<dbReference type="EMBL" id="CABPSM010000025">
    <property type="protein sequence ID" value="VVE56281.1"/>
    <property type="molecule type" value="Genomic_DNA"/>
</dbReference>